<protein>
    <submittedName>
        <fullName evidence="2">Uncharacterized protein</fullName>
    </submittedName>
</protein>
<dbReference type="Proteomes" id="UP000186817">
    <property type="component" value="Unassembled WGS sequence"/>
</dbReference>
<proteinExistence type="predicted"/>
<gene>
    <name evidence="2" type="ORF">AK812_SmicGene47909</name>
</gene>
<evidence type="ECO:0000256" key="1">
    <source>
        <dbReference type="SAM" id="MobiDB-lite"/>
    </source>
</evidence>
<feature type="region of interest" description="Disordered" evidence="1">
    <location>
        <begin position="17"/>
        <end position="38"/>
    </location>
</feature>
<reference evidence="2 3" key="1">
    <citation type="submission" date="2016-02" db="EMBL/GenBank/DDBJ databases">
        <title>Genome analysis of coral dinoflagellate symbionts highlights evolutionary adaptations to a symbiotic lifestyle.</title>
        <authorList>
            <person name="Aranda M."/>
            <person name="Li Y."/>
            <person name="Liew Y.J."/>
            <person name="Baumgarten S."/>
            <person name="Simakov O."/>
            <person name="Wilson M."/>
            <person name="Piel J."/>
            <person name="Ashoor H."/>
            <person name="Bougouffa S."/>
            <person name="Bajic V.B."/>
            <person name="Ryu T."/>
            <person name="Ravasi T."/>
            <person name="Bayer T."/>
            <person name="Micklem G."/>
            <person name="Kim H."/>
            <person name="Bhak J."/>
            <person name="Lajeunesse T.C."/>
            <person name="Voolstra C.R."/>
        </authorList>
    </citation>
    <scope>NUCLEOTIDE SEQUENCE [LARGE SCALE GENOMIC DNA]</scope>
    <source>
        <strain evidence="2 3">CCMP2467</strain>
    </source>
</reference>
<keyword evidence="3" id="KW-1185">Reference proteome</keyword>
<name>A0A1Q9BQR0_SYMMI</name>
<dbReference type="EMBL" id="LSRX01006637">
    <property type="protein sequence ID" value="OLP73028.1"/>
    <property type="molecule type" value="Genomic_DNA"/>
</dbReference>
<organism evidence="2 3">
    <name type="scientific">Symbiodinium microadriaticum</name>
    <name type="common">Dinoflagellate</name>
    <name type="synonym">Zooxanthella microadriatica</name>
    <dbReference type="NCBI Taxonomy" id="2951"/>
    <lineage>
        <taxon>Eukaryota</taxon>
        <taxon>Sar</taxon>
        <taxon>Alveolata</taxon>
        <taxon>Dinophyceae</taxon>
        <taxon>Suessiales</taxon>
        <taxon>Symbiodiniaceae</taxon>
        <taxon>Symbiodinium</taxon>
    </lineage>
</organism>
<accession>A0A1Q9BQR0</accession>
<comment type="caution">
    <text evidence="2">The sequence shown here is derived from an EMBL/GenBank/DDBJ whole genome shotgun (WGS) entry which is preliminary data.</text>
</comment>
<evidence type="ECO:0000313" key="3">
    <source>
        <dbReference type="Proteomes" id="UP000186817"/>
    </source>
</evidence>
<dbReference type="AlphaFoldDB" id="A0A1Q9BQR0"/>
<sequence>ELEVMAQPVDPVILRDLGIDGDPVQNSHDNGSRVNQLK</sequence>
<feature type="non-terminal residue" evidence="2">
    <location>
        <position position="38"/>
    </location>
</feature>
<evidence type="ECO:0000313" key="2">
    <source>
        <dbReference type="EMBL" id="OLP73028.1"/>
    </source>
</evidence>
<feature type="non-terminal residue" evidence="2">
    <location>
        <position position="1"/>
    </location>
</feature>
<feature type="compositionally biased region" description="Polar residues" evidence="1">
    <location>
        <begin position="24"/>
        <end position="38"/>
    </location>
</feature>